<dbReference type="GeneID" id="37042154"/>
<dbReference type="PROSITE" id="PS00395">
    <property type="entry name" value="ALANINE_RACEMASE"/>
    <property type="match status" value="1"/>
</dbReference>
<dbReference type="InterPro" id="IPR020622">
    <property type="entry name" value="Ala_racemase_pyridoxalP-BS"/>
</dbReference>
<protein>
    <submittedName>
        <fullName evidence="8">Alanine racemase</fullName>
    </submittedName>
</protein>
<accession>A0A316YTJ1</accession>
<dbReference type="InterPro" id="IPR029066">
    <property type="entry name" value="PLP-binding_barrel"/>
</dbReference>
<dbReference type="PRINTS" id="PR00992">
    <property type="entry name" value="ALARACEMASE"/>
</dbReference>
<evidence type="ECO:0000256" key="1">
    <source>
        <dbReference type="ARBA" id="ARBA00001933"/>
    </source>
</evidence>
<dbReference type="InterPro" id="IPR000821">
    <property type="entry name" value="Ala_racemase"/>
</dbReference>
<dbReference type="RefSeq" id="XP_025379925.1">
    <property type="nucleotide sequence ID" value="XM_025520238.1"/>
</dbReference>
<comment type="cofactor">
    <cofactor evidence="1 4">
        <name>pyridoxal 5'-phosphate</name>
        <dbReference type="ChEBI" id="CHEBI:597326"/>
    </cofactor>
</comment>
<dbReference type="STRING" id="215250.A0A316YTJ1"/>
<name>A0A316YTJ1_9BASI</name>
<evidence type="ECO:0000256" key="4">
    <source>
        <dbReference type="PIRSR" id="PIRSR600821-50"/>
    </source>
</evidence>
<evidence type="ECO:0000256" key="6">
    <source>
        <dbReference type="SAM" id="MobiDB-lite"/>
    </source>
</evidence>
<organism evidence="8 9">
    <name type="scientific">Acaromyces ingoldii</name>
    <dbReference type="NCBI Taxonomy" id="215250"/>
    <lineage>
        <taxon>Eukaryota</taxon>
        <taxon>Fungi</taxon>
        <taxon>Dikarya</taxon>
        <taxon>Basidiomycota</taxon>
        <taxon>Ustilaginomycotina</taxon>
        <taxon>Exobasidiomycetes</taxon>
        <taxon>Exobasidiales</taxon>
        <taxon>Cryptobasidiaceae</taxon>
        <taxon>Acaromyces</taxon>
    </lineage>
</organism>
<feature type="domain" description="Alanine racemase C-terminal" evidence="7">
    <location>
        <begin position="282"/>
        <end position="410"/>
    </location>
</feature>
<dbReference type="OrthoDB" id="186866at2759"/>
<evidence type="ECO:0000256" key="2">
    <source>
        <dbReference type="ARBA" id="ARBA00022898"/>
    </source>
</evidence>
<evidence type="ECO:0000313" key="8">
    <source>
        <dbReference type="EMBL" id="PWN92727.1"/>
    </source>
</evidence>
<dbReference type="Pfam" id="PF00842">
    <property type="entry name" value="Ala_racemase_C"/>
    <property type="match status" value="1"/>
</dbReference>
<dbReference type="InParanoid" id="A0A316YTJ1"/>
<dbReference type="Gene3D" id="2.40.37.10">
    <property type="entry name" value="Lyase, Ornithine Decarboxylase, Chain A, domain 1"/>
    <property type="match status" value="1"/>
</dbReference>
<evidence type="ECO:0000313" key="9">
    <source>
        <dbReference type="Proteomes" id="UP000245768"/>
    </source>
</evidence>
<dbReference type="Gene3D" id="3.20.20.10">
    <property type="entry name" value="Alanine racemase"/>
    <property type="match status" value="1"/>
</dbReference>
<dbReference type="AlphaFoldDB" id="A0A316YTJ1"/>
<dbReference type="FunCoup" id="A0A316YTJ1">
    <property type="interactions" value="256"/>
</dbReference>
<feature type="region of interest" description="Disordered" evidence="6">
    <location>
        <begin position="1"/>
        <end position="28"/>
    </location>
</feature>
<dbReference type="CDD" id="cd00430">
    <property type="entry name" value="PLPDE_III_AR"/>
    <property type="match status" value="1"/>
</dbReference>
<dbReference type="NCBIfam" id="TIGR00492">
    <property type="entry name" value="alr"/>
    <property type="match status" value="1"/>
</dbReference>
<dbReference type="SMART" id="SM01005">
    <property type="entry name" value="Ala_racemase_C"/>
    <property type="match status" value="1"/>
</dbReference>
<feature type="binding site" evidence="5">
    <location>
        <position position="351"/>
    </location>
    <ligand>
        <name>substrate</name>
    </ligand>
</feature>
<keyword evidence="9" id="KW-1185">Reference proteome</keyword>
<evidence type="ECO:0000256" key="5">
    <source>
        <dbReference type="PIRSR" id="PIRSR600821-52"/>
    </source>
</evidence>
<dbReference type="PANTHER" id="PTHR30511">
    <property type="entry name" value="ALANINE RACEMASE"/>
    <property type="match status" value="1"/>
</dbReference>
<evidence type="ECO:0000259" key="7">
    <source>
        <dbReference type="SMART" id="SM01005"/>
    </source>
</evidence>
<keyword evidence="3" id="KW-0413">Isomerase</keyword>
<dbReference type="Proteomes" id="UP000245768">
    <property type="component" value="Unassembled WGS sequence"/>
</dbReference>
<dbReference type="GO" id="GO:0008784">
    <property type="term" value="F:alanine racemase activity"/>
    <property type="evidence" value="ECO:0007669"/>
    <property type="project" value="InterPro"/>
</dbReference>
<dbReference type="HAMAP" id="MF_01201">
    <property type="entry name" value="Ala_racemase"/>
    <property type="match status" value="1"/>
</dbReference>
<dbReference type="Pfam" id="PF01168">
    <property type="entry name" value="Ala_racemase_N"/>
    <property type="match status" value="1"/>
</dbReference>
<dbReference type="EMBL" id="KZ819634">
    <property type="protein sequence ID" value="PWN92727.1"/>
    <property type="molecule type" value="Genomic_DNA"/>
</dbReference>
<dbReference type="PANTHER" id="PTHR30511:SF0">
    <property type="entry name" value="ALANINE RACEMASE, CATABOLIC-RELATED"/>
    <property type="match status" value="1"/>
</dbReference>
<dbReference type="GO" id="GO:0030632">
    <property type="term" value="P:D-alanine biosynthetic process"/>
    <property type="evidence" value="ECO:0007669"/>
    <property type="project" value="TreeGrafter"/>
</dbReference>
<dbReference type="GO" id="GO:0005829">
    <property type="term" value="C:cytosol"/>
    <property type="evidence" value="ECO:0007669"/>
    <property type="project" value="TreeGrafter"/>
</dbReference>
<feature type="binding site" evidence="5">
    <location>
        <position position="169"/>
    </location>
    <ligand>
        <name>substrate</name>
    </ligand>
</feature>
<dbReference type="GO" id="GO:0030170">
    <property type="term" value="F:pyridoxal phosphate binding"/>
    <property type="evidence" value="ECO:0007669"/>
    <property type="project" value="TreeGrafter"/>
</dbReference>
<dbReference type="SUPFAM" id="SSF50621">
    <property type="entry name" value="Alanine racemase C-terminal domain-like"/>
    <property type="match status" value="1"/>
</dbReference>
<feature type="modified residue" description="N6-(pyridoxal phosphate)lysine" evidence="4">
    <location>
        <position position="68"/>
    </location>
</feature>
<sequence>MTIGVAARTGCIGKERSNPSSRSDQSVGRLADTCYRPTRVTIDLDRLVDNVVALRQNANVRSFAAVLKADAYGHGAVAVGRKLCQSGVVDAFVVALVEEGIELRQSGITLPILVAAGNYAGKAYVDVIAHQLTPIVGSIEDLHGFSDAASTLGVDRVAVHLEFDVGMARLGFQVESLSQLRMAVEGLDRVVIAGMMGHPSHAELPDAIRTSEQETLLTSICDVVVPNRSVKDCPSGLMVHMANSSALTTSHRQDTFELARIGLAIFGIQPVPSLPLKGIKPILEWTADVVALRTIAKGQTVGYDGKWTAQRTSRIATLAVGYADGYPRSFSNRAEVLIEGNRARVVGAICMDYTMIDITDIPAADRIGARATLLGQGPKAPDVTELALWAESISWEILSRIGSRVPRFYLGAQ</sequence>
<proteinExistence type="inferred from homology"/>
<evidence type="ECO:0000256" key="3">
    <source>
        <dbReference type="ARBA" id="ARBA00023235"/>
    </source>
</evidence>
<dbReference type="SUPFAM" id="SSF51419">
    <property type="entry name" value="PLP-binding barrel"/>
    <property type="match status" value="1"/>
</dbReference>
<reference evidence="8 9" key="1">
    <citation type="journal article" date="2018" name="Mol. Biol. Evol.">
        <title>Broad Genomic Sampling Reveals a Smut Pathogenic Ancestry of the Fungal Clade Ustilaginomycotina.</title>
        <authorList>
            <person name="Kijpornyongpan T."/>
            <person name="Mondo S.J."/>
            <person name="Barry K."/>
            <person name="Sandor L."/>
            <person name="Lee J."/>
            <person name="Lipzen A."/>
            <person name="Pangilinan J."/>
            <person name="LaButti K."/>
            <person name="Hainaut M."/>
            <person name="Henrissat B."/>
            <person name="Grigoriev I.V."/>
            <person name="Spatafora J.W."/>
            <person name="Aime M.C."/>
        </authorList>
    </citation>
    <scope>NUCLEOTIDE SEQUENCE [LARGE SCALE GENOMIC DNA]</scope>
    <source>
        <strain evidence="8 9">MCA 4198</strain>
    </source>
</reference>
<dbReference type="InterPro" id="IPR009006">
    <property type="entry name" value="Ala_racemase/Decarboxylase_C"/>
</dbReference>
<dbReference type="InterPro" id="IPR001608">
    <property type="entry name" value="Ala_racemase_N"/>
</dbReference>
<keyword evidence="2 4" id="KW-0663">Pyridoxal phosphate</keyword>
<dbReference type="InterPro" id="IPR011079">
    <property type="entry name" value="Ala_racemase_C"/>
</dbReference>
<gene>
    <name evidence="8" type="ORF">FA10DRAFT_263485</name>
</gene>